<keyword evidence="7" id="KW-0460">Magnesium</keyword>
<comment type="subunit">
    <text evidence="7">Homotetramer.</text>
</comment>
<keyword evidence="7" id="KW-0479">Metal-binding</keyword>
<dbReference type="CDD" id="cd04413">
    <property type="entry name" value="NDPk_I"/>
    <property type="match status" value="1"/>
</dbReference>
<proteinExistence type="inferred from homology"/>
<dbReference type="PANTHER" id="PTHR46161:SF3">
    <property type="entry name" value="NUCLEOSIDE DIPHOSPHATE KINASE DDB_G0292928-RELATED"/>
    <property type="match status" value="1"/>
</dbReference>
<dbReference type="SUPFAM" id="SSF54919">
    <property type="entry name" value="Nucleoside diphosphate kinase, NDK"/>
    <property type="match status" value="1"/>
</dbReference>
<dbReference type="EMBL" id="CP140154">
    <property type="protein sequence ID" value="WQG91658.1"/>
    <property type="molecule type" value="Genomic_DNA"/>
</dbReference>
<evidence type="ECO:0000259" key="10">
    <source>
        <dbReference type="SMART" id="SM00562"/>
    </source>
</evidence>
<organism evidence="11 12">
    <name type="scientific">Chitinophaga sancti</name>
    <dbReference type="NCBI Taxonomy" id="1004"/>
    <lineage>
        <taxon>Bacteria</taxon>
        <taxon>Pseudomonadati</taxon>
        <taxon>Bacteroidota</taxon>
        <taxon>Chitinophagia</taxon>
        <taxon>Chitinophagales</taxon>
        <taxon>Chitinophagaceae</taxon>
        <taxon>Chitinophaga</taxon>
    </lineage>
</organism>
<evidence type="ECO:0000256" key="8">
    <source>
        <dbReference type="PROSITE-ProRule" id="PRU00706"/>
    </source>
</evidence>
<dbReference type="Gene3D" id="3.30.70.141">
    <property type="entry name" value="Nucleoside diphosphate kinase-like domain"/>
    <property type="match status" value="1"/>
</dbReference>
<feature type="domain" description="Nucleoside diphosphate kinase-like" evidence="10">
    <location>
        <begin position="3"/>
        <end position="137"/>
    </location>
</feature>
<dbReference type="NCBIfam" id="NF001908">
    <property type="entry name" value="PRK00668.1"/>
    <property type="match status" value="1"/>
</dbReference>
<dbReference type="SMART" id="SM00562">
    <property type="entry name" value="NDK"/>
    <property type="match status" value="1"/>
</dbReference>
<keyword evidence="5 7" id="KW-0418">Kinase</keyword>
<dbReference type="PROSITE" id="PS51374">
    <property type="entry name" value="NDPK_LIKE"/>
    <property type="match status" value="1"/>
</dbReference>
<protein>
    <recommendedName>
        <fullName evidence="7">Nucleoside diphosphate kinase</fullName>
        <shortName evidence="7">NDK</shortName>
        <shortName evidence="7">NDP kinase</shortName>
        <ecNumber evidence="7">2.7.4.6</ecNumber>
    </recommendedName>
    <alternativeName>
        <fullName evidence="7">Nucleoside-2-P kinase</fullName>
    </alternativeName>
</protein>
<dbReference type="Proteomes" id="UP001326715">
    <property type="component" value="Chromosome"/>
</dbReference>
<keyword evidence="12" id="KW-1185">Reference proteome</keyword>
<dbReference type="InterPro" id="IPR036850">
    <property type="entry name" value="NDK-like_dom_sf"/>
</dbReference>
<dbReference type="InterPro" id="IPR001564">
    <property type="entry name" value="Nucleoside_diP_kinase"/>
</dbReference>
<dbReference type="PRINTS" id="PR01243">
    <property type="entry name" value="NUCDPKINASE"/>
</dbReference>
<comment type="similarity">
    <text evidence="1 7 8 9">Belongs to the NDK family.</text>
</comment>
<keyword evidence="6 7" id="KW-0067">ATP-binding</keyword>
<feature type="binding site" evidence="7 8">
    <location>
        <position position="114"/>
    </location>
    <ligand>
        <name>ATP</name>
        <dbReference type="ChEBI" id="CHEBI:30616"/>
    </ligand>
</feature>
<feature type="binding site" evidence="7 8">
    <location>
        <position position="11"/>
    </location>
    <ligand>
        <name>ATP</name>
        <dbReference type="ChEBI" id="CHEBI:30616"/>
    </ligand>
</feature>
<accession>A0ABZ0XLV0</accession>
<keyword evidence="3 7" id="KW-0808">Transferase</keyword>
<dbReference type="HAMAP" id="MF_00451">
    <property type="entry name" value="NDP_kinase"/>
    <property type="match status" value="1"/>
</dbReference>
<keyword evidence="4 7" id="KW-0547">Nucleotide-binding</keyword>
<feature type="binding site" evidence="7 8">
    <location>
        <position position="93"/>
    </location>
    <ligand>
        <name>ATP</name>
        <dbReference type="ChEBI" id="CHEBI:30616"/>
    </ligand>
</feature>
<keyword evidence="7" id="KW-0963">Cytoplasm</keyword>
<evidence type="ECO:0000256" key="5">
    <source>
        <dbReference type="ARBA" id="ARBA00022777"/>
    </source>
</evidence>
<name>A0ABZ0XLV0_9BACT</name>
<feature type="binding site" evidence="7 8">
    <location>
        <position position="59"/>
    </location>
    <ligand>
        <name>ATP</name>
        <dbReference type="ChEBI" id="CHEBI:30616"/>
    </ligand>
</feature>
<feature type="binding site" evidence="7 8">
    <location>
        <position position="104"/>
    </location>
    <ligand>
        <name>ATP</name>
        <dbReference type="ChEBI" id="CHEBI:30616"/>
    </ligand>
</feature>
<dbReference type="NCBIfam" id="NF011116">
    <property type="entry name" value="PRK14545.1"/>
    <property type="match status" value="1"/>
</dbReference>
<feature type="binding site" evidence="7 8">
    <location>
        <position position="87"/>
    </location>
    <ligand>
        <name>ATP</name>
        <dbReference type="ChEBI" id="CHEBI:30616"/>
    </ligand>
</feature>
<keyword evidence="7" id="KW-0546">Nucleotide metabolism</keyword>
<evidence type="ECO:0000256" key="4">
    <source>
        <dbReference type="ARBA" id="ARBA00022741"/>
    </source>
</evidence>
<keyword evidence="2 7" id="KW-0597">Phosphoprotein</keyword>
<evidence type="ECO:0000256" key="2">
    <source>
        <dbReference type="ARBA" id="ARBA00022553"/>
    </source>
</evidence>
<evidence type="ECO:0000256" key="3">
    <source>
        <dbReference type="ARBA" id="ARBA00022679"/>
    </source>
</evidence>
<reference evidence="11 12" key="1">
    <citation type="submission" date="2023-11" db="EMBL/GenBank/DDBJ databases">
        <title>MicrobeMod: A computational toolkit for identifying prokaryotic methylation and restriction-modification with nanopore sequencing.</title>
        <authorList>
            <person name="Crits-Christoph A."/>
            <person name="Kang S.C."/>
            <person name="Lee H."/>
            <person name="Ostrov N."/>
        </authorList>
    </citation>
    <scope>NUCLEOTIDE SEQUENCE [LARGE SCALE GENOMIC DNA]</scope>
    <source>
        <strain evidence="11 12">ATCC 23090</strain>
    </source>
</reference>
<evidence type="ECO:0000313" key="12">
    <source>
        <dbReference type="Proteomes" id="UP001326715"/>
    </source>
</evidence>
<dbReference type="Pfam" id="PF00334">
    <property type="entry name" value="NDK"/>
    <property type="match status" value="1"/>
</dbReference>
<comment type="catalytic activity">
    <reaction evidence="7">
        <text>a 2'-deoxyribonucleoside 5'-diphosphate + ATP = a 2'-deoxyribonucleoside 5'-triphosphate + ADP</text>
        <dbReference type="Rhea" id="RHEA:44640"/>
        <dbReference type="ChEBI" id="CHEBI:30616"/>
        <dbReference type="ChEBI" id="CHEBI:61560"/>
        <dbReference type="ChEBI" id="CHEBI:73316"/>
        <dbReference type="ChEBI" id="CHEBI:456216"/>
        <dbReference type="EC" id="2.7.4.6"/>
    </reaction>
</comment>
<evidence type="ECO:0000313" key="11">
    <source>
        <dbReference type="EMBL" id="WQG91658.1"/>
    </source>
</evidence>
<dbReference type="InterPro" id="IPR034907">
    <property type="entry name" value="NDK-like_dom"/>
</dbReference>
<comment type="catalytic activity">
    <reaction evidence="7">
        <text>a ribonucleoside 5'-diphosphate + ATP = a ribonucleoside 5'-triphosphate + ADP</text>
        <dbReference type="Rhea" id="RHEA:18113"/>
        <dbReference type="ChEBI" id="CHEBI:30616"/>
        <dbReference type="ChEBI" id="CHEBI:57930"/>
        <dbReference type="ChEBI" id="CHEBI:61557"/>
        <dbReference type="ChEBI" id="CHEBI:456216"/>
        <dbReference type="EC" id="2.7.4.6"/>
    </reaction>
</comment>
<dbReference type="PANTHER" id="PTHR46161">
    <property type="entry name" value="NUCLEOSIDE DIPHOSPHATE KINASE"/>
    <property type="match status" value="1"/>
</dbReference>
<evidence type="ECO:0000256" key="1">
    <source>
        <dbReference type="ARBA" id="ARBA00008142"/>
    </source>
</evidence>
<sequence length="139" mass="15298">MANNRTFTMIKPDAVENGHIGGILNKINEAGFRIVAMKMTRLSAQKAGEFYAVHKERPFYGELVEFMSSGHIVAAILEKDNAVEEFRKLIGATNPANAAEGTIRKIYAESIGRNAVHGSDSDENAQIEGDFFFSGLEKF</sequence>
<gene>
    <name evidence="7" type="primary">ndk</name>
    <name evidence="11" type="ORF">SR876_09095</name>
</gene>
<comment type="function">
    <text evidence="7">Major role in the synthesis of nucleoside triphosphates other than ATP. The ATP gamma phosphate is transferred to the NDP beta phosphate via a ping-pong mechanism, using a phosphorylated active-site intermediate.</text>
</comment>
<dbReference type="RefSeq" id="WP_072357135.1">
    <property type="nucleotide sequence ID" value="NZ_CBHWAX010000176.1"/>
</dbReference>
<comment type="subcellular location">
    <subcellularLocation>
        <location evidence="7">Cytoplasm</location>
    </subcellularLocation>
</comment>
<feature type="active site" description="Pros-phosphohistidine intermediate" evidence="7 8">
    <location>
        <position position="117"/>
    </location>
</feature>
<dbReference type="EC" id="2.7.4.6" evidence="7"/>
<comment type="cofactor">
    <cofactor evidence="7">
        <name>Mg(2+)</name>
        <dbReference type="ChEBI" id="CHEBI:18420"/>
    </cofactor>
</comment>
<dbReference type="GO" id="GO:0004550">
    <property type="term" value="F:nucleoside diphosphate kinase activity"/>
    <property type="evidence" value="ECO:0007669"/>
    <property type="project" value="UniProtKB-EC"/>
</dbReference>
<evidence type="ECO:0000256" key="7">
    <source>
        <dbReference type="HAMAP-Rule" id="MF_00451"/>
    </source>
</evidence>
<evidence type="ECO:0000256" key="6">
    <source>
        <dbReference type="ARBA" id="ARBA00022840"/>
    </source>
</evidence>
<evidence type="ECO:0000256" key="9">
    <source>
        <dbReference type="RuleBase" id="RU004011"/>
    </source>
</evidence>